<proteinExistence type="inferred from homology"/>
<dbReference type="PROSITE" id="PS51257">
    <property type="entry name" value="PROKAR_LIPOPROTEIN"/>
    <property type="match status" value="1"/>
</dbReference>
<dbReference type="Gene3D" id="3.40.190.10">
    <property type="entry name" value="Periplasmic binding protein-like II"/>
    <property type="match status" value="1"/>
</dbReference>
<dbReference type="RefSeq" id="WP_350343473.1">
    <property type="nucleotide sequence ID" value="NZ_CP158367.1"/>
</dbReference>
<dbReference type="Gene3D" id="3.90.76.10">
    <property type="entry name" value="Dipeptide-binding Protein, Domain 1"/>
    <property type="match status" value="1"/>
</dbReference>
<accession>A0AAU7VKX8</accession>
<dbReference type="Gene3D" id="3.10.105.10">
    <property type="entry name" value="Dipeptide-binding Protein, Domain 3"/>
    <property type="match status" value="1"/>
</dbReference>
<dbReference type="Pfam" id="PF00496">
    <property type="entry name" value="SBP_bac_5"/>
    <property type="match status" value="1"/>
</dbReference>
<dbReference type="GO" id="GO:0015833">
    <property type="term" value="P:peptide transport"/>
    <property type="evidence" value="ECO:0007669"/>
    <property type="project" value="TreeGrafter"/>
</dbReference>
<evidence type="ECO:0000256" key="3">
    <source>
        <dbReference type="ARBA" id="ARBA00022729"/>
    </source>
</evidence>
<keyword evidence="3 4" id="KW-0732">Signal</keyword>
<dbReference type="PANTHER" id="PTHR30290">
    <property type="entry name" value="PERIPLASMIC BINDING COMPONENT OF ABC TRANSPORTER"/>
    <property type="match status" value="1"/>
</dbReference>
<organism evidence="6">
    <name type="scientific">Proteinivorax tanatarense</name>
    <dbReference type="NCBI Taxonomy" id="1260629"/>
    <lineage>
        <taxon>Bacteria</taxon>
        <taxon>Bacillati</taxon>
        <taxon>Bacillota</taxon>
        <taxon>Clostridia</taxon>
        <taxon>Eubacteriales</taxon>
        <taxon>Proteinivoracaceae</taxon>
        <taxon>Proteinivorax</taxon>
    </lineage>
</organism>
<evidence type="ECO:0000256" key="2">
    <source>
        <dbReference type="ARBA" id="ARBA00022448"/>
    </source>
</evidence>
<gene>
    <name evidence="6" type="ORF">PRVXT_002782</name>
</gene>
<feature type="domain" description="Solute-binding protein family 5" evidence="5">
    <location>
        <begin position="72"/>
        <end position="423"/>
    </location>
</feature>
<keyword evidence="2" id="KW-0813">Transport</keyword>
<protein>
    <submittedName>
        <fullName evidence="6">Glutathione ABC transporter substrate-binding protein</fullName>
    </submittedName>
</protein>
<dbReference type="AlphaFoldDB" id="A0AAU7VKX8"/>
<reference evidence="6" key="1">
    <citation type="journal article" date="2013" name="Extremophiles">
        <title>Proteinivorax tanatarense gen. nov., sp. nov., an anaerobic, haloalkaliphilic, proteolytic bacterium isolated from a decaying algal bloom, and proposal of Proteinivoraceae fam. nov.</title>
        <authorList>
            <person name="Kevbrin V."/>
            <person name="Boltyanskaya Y."/>
            <person name="Zhilina T."/>
            <person name="Kolganova T."/>
            <person name="Lavrentjeva E."/>
            <person name="Kuznetsov B."/>
        </authorList>
    </citation>
    <scope>NUCLEOTIDE SEQUENCE</scope>
    <source>
        <strain evidence="6">Z-910T</strain>
    </source>
</reference>
<sequence>MKKKMILFLCFLLVMPAALIGCDEAGGQIDNLVVAQGSDADSLDPHATNDQPSSRVKKQIYETLITQDENMELQPGLAESWEQIDELTFEFKLKEGVLFHNGEELKASDVEFTLLRALESAHVGHIVGAIDPDGIEVIDDYTIRIATSEPFAPLLAHLAHTATSILNEKAVTEAGEDYFRNPVGTGPYKFSSWEMGNEIELVRFDDYHGEPAHIPMITFRNIQEDGNRTIELETGEVHIAYDILPQDINRIEEHENLTLLRDLNFSTVYLGFNCEKEPFDDVRVRQAINYAIDVESIIDAVMEGSGEVATGPIGPEVWAANMDLDPYGYDVEKAKELLADAGYEDGFSTTLWTNDNQLRQDIATIVEEQLLEVGIEIDIEVLEFGAYLEATADGEHDMFILGWVTVTGDPDYGLYSLFHSEEFGEAGNRTFYANDRVDELLDKARRSAEPDVREAAYMEAQEIIRDEAPWLFLNTGEDRTGLRSDIRGFVNHPAGHHALWTVYVEEDE</sequence>
<feature type="signal peptide" evidence="4">
    <location>
        <begin position="1"/>
        <end position="20"/>
    </location>
</feature>
<dbReference type="InterPro" id="IPR030678">
    <property type="entry name" value="Peptide/Ni-bd"/>
</dbReference>
<evidence type="ECO:0000313" key="6">
    <source>
        <dbReference type="EMBL" id="XBX74724.1"/>
    </source>
</evidence>
<evidence type="ECO:0000256" key="1">
    <source>
        <dbReference type="ARBA" id="ARBA00005695"/>
    </source>
</evidence>
<dbReference type="GO" id="GO:0042597">
    <property type="term" value="C:periplasmic space"/>
    <property type="evidence" value="ECO:0007669"/>
    <property type="project" value="UniProtKB-ARBA"/>
</dbReference>
<dbReference type="PIRSF" id="PIRSF002741">
    <property type="entry name" value="MppA"/>
    <property type="match status" value="1"/>
</dbReference>
<dbReference type="SUPFAM" id="SSF53850">
    <property type="entry name" value="Periplasmic binding protein-like II"/>
    <property type="match status" value="1"/>
</dbReference>
<dbReference type="CDD" id="cd08499">
    <property type="entry name" value="PBP2_Ylib_like"/>
    <property type="match status" value="1"/>
</dbReference>
<comment type="similarity">
    <text evidence="1">Belongs to the bacterial solute-binding protein 5 family.</text>
</comment>
<dbReference type="InterPro" id="IPR039424">
    <property type="entry name" value="SBP_5"/>
</dbReference>
<name>A0AAU7VKX8_9FIRM</name>
<dbReference type="InterPro" id="IPR000914">
    <property type="entry name" value="SBP_5_dom"/>
</dbReference>
<reference evidence="6" key="2">
    <citation type="submission" date="2024-06" db="EMBL/GenBank/DDBJ databases">
        <authorList>
            <person name="Petrova K.O."/>
            <person name="Toshchakov S.V."/>
            <person name="Boltjanskaja Y.V."/>
            <person name="Kevbrin V."/>
        </authorList>
    </citation>
    <scope>NUCLEOTIDE SEQUENCE</scope>
    <source>
        <strain evidence="6">Z-910T</strain>
    </source>
</reference>
<dbReference type="PANTHER" id="PTHR30290:SF9">
    <property type="entry name" value="OLIGOPEPTIDE-BINDING PROTEIN APPA"/>
    <property type="match status" value="1"/>
</dbReference>
<evidence type="ECO:0000256" key="4">
    <source>
        <dbReference type="SAM" id="SignalP"/>
    </source>
</evidence>
<feature type="chain" id="PRO_5043358345" evidence="4">
    <location>
        <begin position="21"/>
        <end position="508"/>
    </location>
</feature>
<dbReference type="GO" id="GO:1904680">
    <property type="term" value="F:peptide transmembrane transporter activity"/>
    <property type="evidence" value="ECO:0007669"/>
    <property type="project" value="TreeGrafter"/>
</dbReference>
<dbReference type="EMBL" id="CP158367">
    <property type="protein sequence ID" value="XBX74724.1"/>
    <property type="molecule type" value="Genomic_DNA"/>
</dbReference>
<evidence type="ECO:0000259" key="5">
    <source>
        <dbReference type="Pfam" id="PF00496"/>
    </source>
</evidence>
<dbReference type="GO" id="GO:0043190">
    <property type="term" value="C:ATP-binding cassette (ABC) transporter complex"/>
    <property type="evidence" value="ECO:0007669"/>
    <property type="project" value="InterPro"/>
</dbReference>